<keyword evidence="2" id="KW-1185">Reference proteome</keyword>
<organism evidence="2 3">
    <name type="scientific">Spinacia oleracea</name>
    <name type="common">Spinach</name>
    <dbReference type="NCBI Taxonomy" id="3562"/>
    <lineage>
        <taxon>Eukaryota</taxon>
        <taxon>Viridiplantae</taxon>
        <taxon>Streptophyta</taxon>
        <taxon>Embryophyta</taxon>
        <taxon>Tracheophyta</taxon>
        <taxon>Spermatophyta</taxon>
        <taxon>Magnoliopsida</taxon>
        <taxon>eudicotyledons</taxon>
        <taxon>Gunneridae</taxon>
        <taxon>Pentapetalae</taxon>
        <taxon>Caryophyllales</taxon>
        <taxon>Chenopodiaceae</taxon>
        <taxon>Chenopodioideae</taxon>
        <taxon>Anserineae</taxon>
        <taxon>Spinacia</taxon>
    </lineage>
</organism>
<feature type="compositionally biased region" description="Basic residues" evidence="1">
    <location>
        <begin position="69"/>
        <end position="79"/>
    </location>
</feature>
<name>A0ABM3RI74_SPIOL</name>
<accession>A0ABM3RI74</accession>
<sequence length="311" mass="35944">MARNGDESDEETPEKDKDYDALNEKDQGEPEDIANDEYLRRLDEFEELADAAALLGVDTNHPTEESGSKKGKGRGRGSGKARGPTKGLGKTGPMFLQFDSLLRPSGKWRLKYGQQIGLCSRKLNINWDWPSVSQGLRSKLWEDTMARFHLEDDPVIKKNFLSSVAKRFRDFKGKLVSGHIIFTRKLSKNEVNRQPYEIWKNIQREDWETFKKSKTSDIAVLKRQKAQKSAKSNDNPHHLGQYNYEDARKIWIHEGFYPNSEQNRGDDWYCSMHKKDKKTGKRSIPKPKTKAIADKYVSNSILVIFYMRPTR</sequence>
<gene>
    <name evidence="3" type="primary">LOC130469836</name>
    <name evidence="4" type="synonym">LOC130471782</name>
    <name evidence="5" type="synonym">LOC130471929</name>
</gene>
<reference evidence="2" key="1">
    <citation type="journal article" date="2021" name="Nat. Commun.">
        <title>Genomic analyses provide insights into spinach domestication and the genetic basis of agronomic traits.</title>
        <authorList>
            <person name="Cai X."/>
            <person name="Sun X."/>
            <person name="Xu C."/>
            <person name="Sun H."/>
            <person name="Wang X."/>
            <person name="Ge C."/>
            <person name="Zhang Z."/>
            <person name="Wang Q."/>
            <person name="Fei Z."/>
            <person name="Jiao C."/>
            <person name="Wang Q."/>
        </authorList>
    </citation>
    <scope>NUCLEOTIDE SEQUENCE [LARGE SCALE GENOMIC DNA]</scope>
    <source>
        <strain evidence="2">cv. Varoflay</strain>
    </source>
</reference>
<dbReference type="RefSeq" id="XP_056698060.1">
    <property type="nucleotide sequence ID" value="XM_056842082.1"/>
</dbReference>
<dbReference type="PANTHER" id="PTHR33018:SF37">
    <property type="entry name" value="TRANSPOSASE TNP1_EN_SPM-LIKE DOMAIN-CONTAINING PROTEIN"/>
    <property type="match status" value="1"/>
</dbReference>
<evidence type="ECO:0000313" key="5">
    <source>
        <dbReference type="RefSeq" id="XP_056698264.1"/>
    </source>
</evidence>
<evidence type="ECO:0000313" key="4">
    <source>
        <dbReference type="RefSeq" id="XP_056698060.1"/>
    </source>
</evidence>
<dbReference type="RefSeq" id="XP_056695320.1">
    <property type="nucleotide sequence ID" value="XM_056839342.1"/>
</dbReference>
<feature type="compositionally biased region" description="Basic and acidic residues" evidence="1">
    <location>
        <begin position="14"/>
        <end position="28"/>
    </location>
</feature>
<feature type="region of interest" description="Disordered" evidence="1">
    <location>
        <begin position="53"/>
        <end position="92"/>
    </location>
</feature>
<dbReference type="Proteomes" id="UP000813463">
    <property type="component" value="Chromosome 4"/>
</dbReference>
<protein>
    <submittedName>
        <fullName evidence="3 4">Uncharacterized protein</fullName>
    </submittedName>
</protein>
<dbReference type="GeneID" id="130469836"/>
<evidence type="ECO:0000313" key="2">
    <source>
        <dbReference type="Proteomes" id="UP000813463"/>
    </source>
</evidence>
<dbReference type="RefSeq" id="XP_056698264.1">
    <property type="nucleotide sequence ID" value="XM_056842286.1"/>
</dbReference>
<feature type="region of interest" description="Disordered" evidence="1">
    <location>
        <begin position="1"/>
        <end position="39"/>
    </location>
</feature>
<dbReference type="Proteomes" id="UP000813463">
    <property type="component" value="Chromosome 3"/>
</dbReference>
<reference evidence="3 4" key="2">
    <citation type="submission" date="2025-05" db="UniProtKB">
        <authorList>
            <consortium name="RefSeq"/>
        </authorList>
    </citation>
    <scope>IDENTIFICATION</scope>
    <source>
        <tissue evidence="3 4">Leaf</tissue>
    </source>
</reference>
<evidence type="ECO:0000313" key="3">
    <source>
        <dbReference type="RefSeq" id="XP_056695320.1"/>
    </source>
</evidence>
<evidence type="ECO:0000256" key="1">
    <source>
        <dbReference type="SAM" id="MobiDB-lite"/>
    </source>
</evidence>
<dbReference type="PANTHER" id="PTHR33018">
    <property type="entry name" value="OS10G0338966 PROTEIN-RELATED"/>
    <property type="match status" value="1"/>
</dbReference>
<proteinExistence type="predicted"/>